<keyword evidence="2" id="KW-1185">Reference proteome</keyword>
<evidence type="ECO:0000313" key="1">
    <source>
        <dbReference type="EMBL" id="KDQ17116.1"/>
    </source>
</evidence>
<accession>A0A067N005</accession>
<evidence type="ECO:0000313" key="2">
    <source>
        <dbReference type="Proteomes" id="UP000027195"/>
    </source>
</evidence>
<dbReference type="AlphaFoldDB" id="A0A067N005"/>
<name>A0A067N005_BOTB1</name>
<reference evidence="2" key="1">
    <citation type="journal article" date="2014" name="Proc. Natl. Acad. Sci. U.S.A.">
        <title>Extensive sampling of basidiomycete genomes demonstrates inadequacy of the white-rot/brown-rot paradigm for wood decay fungi.</title>
        <authorList>
            <person name="Riley R."/>
            <person name="Salamov A.A."/>
            <person name="Brown D.W."/>
            <person name="Nagy L.G."/>
            <person name="Floudas D."/>
            <person name="Held B.W."/>
            <person name="Levasseur A."/>
            <person name="Lombard V."/>
            <person name="Morin E."/>
            <person name="Otillar R."/>
            <person name="Lindquist E.A."/>
            <person name="Sun H."/>
            <person name="LaButti K.M."/>
            <person name="Schmutz J."/>
            <person name="Jabbour D."/>
            <person name="Luo H."/>
            <person name="Baker S.E."/>
            <person name="Pisabarro A.G."/>
            <person name="Walton J.D."/>
            <person name="Blanchette R.A."/>
            <person name="Henrissat B."/>
            <person name="Martin F."/>
            <person name="Cullen D."/>
            <person name="Hibbett D.S."/>
            <person name="Grigoriev I.V."/>
        </authorList>
    </citation>
    <scope>NUCLEOTIDE SEQUENCE [LARGE SCALE GENOMIC DNA]</scope>
    <source>
        <strain evidence="2">FD-172 SS1</strain>
    </source>
</reference>
<sequence length="81" mass="9395">MFRELALEHNRLLTEGEELKAQLVTLDLKVLSRAIREQAERFPFAGGSLISSTSLYMTLRELQHCFISNVTEARILFRRND</sequence>
<gene>
    <name evidence="1" type="ORF">BOTBODRAFT_30487</name>
</gene>
<protein>
    <submittedName>
        <fullName evidence="1">Uncharacterized protein</fullName>
    </submittedName>
</protein>
<dbReference type="InParanoid" id="A0A067N005"/>
<dbReference type="Proteomes" id="UP000027195">
    <property type="component" value="Unassembled WGS sequence"/>
</dbReference>
<dbReference type="EMBL" id="KL198025">
    <property type="protein sequence ID" value="KDQ17116.1"/>
    <property type="molecule type" value="Genomic_DNA"/>
</dbReference>
<dbReference type="HOGENOM" id="CLU_2573570_0_0_1"/>
<proteinExistence type="predicted"/>
<organism evidence="1 2">
    <name type="scientific">Botryobasidium botryosum (strain FD-172 SS1)</name>
    <dbReference type="NCBI Taxonomy" id="930990"/>
    <lineage>
        <taxon>Eukaryota</taxon>
        <taxon>Fungi</taxon>
        <taxon>Dikarya</taxon>
        <taxon>Basidiomycota</taxon>
        <taxon>Agaricomycotina</taxon>
        <taxon>Agaricomycetes</taxon>
        <taxon>Cantharellales</taxon>
        <taxon>Botryobasidiaceae</taxon>
        <taxon>Botryobasidium</taxon>
    </lineage>
</organism>